<keyword evidence="3" id="KW-1185">Reference proteome</keyword>
<keyword evidence="1" id="KW-0812">Transmembrane</keyword>
<proteinExistence type="predicted"/>
<accession>A0A1R1XC96</accession>
<keyword evidence="1" id="KW-1133">Transmembrane helix</keyword>
<dbReference type="AlphaFoldDB" id="A0A1R1XC96"/>
<evidence type="ECO:0000313" key="3">
    <source>
        <dbReference type="Proteomes" id="UP000187283"/>
    </source>
</evidence>
<reference evidence="2 3" key="1">
    <citation type="submission" date="2017-01" db="EMBL/GenBank/DDBJ databases">
        <authorList>
            <person name="Mah S.A."/>
            <person name="Swanson W.J."/>
            <person name="Moy G.W."/>
            <person name="Vacquier V.D."/>
        </authorList>
    </citation>
    <scope>NUCLEOTIDE SEQUENCE [LARGE SCALE GENOMIC DNA]</scope>
    <source>
        <strain evidence="2 3">GSMNP</strain>
    </source>
</reference>
<sequence length="88" mass="10044">MARSATRVFDSFESRFKIYFILNILALLLSILASVASVLKNEALMIISVIATVIVAILSLVYFFLLYRSSINMSRFLKSKLMDEQQFV</sequence>
<organism evidence="2 3">
    <name type="scientific">Smittium culicis</name>
    <dbReference type="NCBI Taxonomy" id="133412"/>
    <lineage>
        <taxon>Eukaryota</taxon>
        <taxon>Fungi</taxon>
        <taxon>Fungi incertae sedis</taxon>
        <taxon>Zoopagomycota</taxon>
        <taxon>Kickxellomycotina</taxon>
        <taxon>Harpellomycetes</taxon>
        <taxon>Harpellales</taxon>
        <taxon>Legeriomycetaceae</taxon>
        <taxon>Smittium</taxon>
    </lineage>
</organism>
<evidence type="ECO:0000256" key="1">
    <source>
        <dbReference type="SAM" id="Phobius"/>
    </source>
</evidence>
<gene>
    <name evidence="2" type="ORF">AYI70_g9243</name>
</gene>
<name>A0A1R1XC96_9FUNG</name>
<dbReference type="Proteomes" id="UP000187283">
    <property type="component" value="Unassembled WGS sequence"/>
</dbReference>
<feature type="transmembrane region" description="Helical" evidence="1">
    <location>
        <begin position="20"/>
        <end position="39"/>
    </location>
</feature>
<dbReference type="EMBL" id="LSSN01004076">
    <property type="protein sequence ID" value="OMJ12237.1"/>
    <property type="molecule type" value="Genomic_DNA"/>
</dbReference>
<comment type="caution">
    <text evidence="2">The sequence shown here is derived from an EMBL/GenBank/DDBJ whole genome shotgun (WGS) entry which is preliminary data.</text>
</comment>
<protein>
    <submittedName>
        <fullName evidence="2">Uncharacterized protein</fullName>
    </submittedName>
</protein>
<evidence type="ECO:0000313" key="2">
    <source>
        <dbReference type="EMBL" id="OMJ12237.1"/>
    </source>
</evidence>
<keyword evidence="1" id="KW-0472">Membrane</keyword>
<feature type="transmembrane region" description="Helical" evidence="1">
    <location>
        <begin position="45"/>
        <end position="67"/>
    </location>
</feature>